<gene>
    <name evidence="3" type="ORF">UFOPK2254_00565</name>
    <name evidence="4" type="ORF">UFOPK2646_00433</name>
    <name evidence="5" type="ORF">UFOPK2907_00467</name>
    <name evidence="6" type="ORF">UFOPK3197_00671</name>
    <name evidence="7" type="ORF">UFOPK3241_00917</name>
    <name evidence="8" type="ORF">UFOPK3707_00795</name>
    <name evidence="9" type="ORF">UFOPK3937_00415</name>
    <name evidence="10" type="ORF">UFOPK4265_00687</name>
    <name evidence="11" type="ORF">UFOPK4401_00162</name>
</gene>
<keyword evidence="2" id="KW-0548">Nucleotidyltransferase</keyword>
<dbReference type="EMBL" id="CAFABI010000062">
    <property type="protein sequence ID" value="CAB4828270.1"/>
    <property type="molecule type" value="Genomic_DNA"/>
</dbReference>
<name>A0A6J6LBP7_9ZZZZ</name>
<evidence type="ECO:0000313" key="3">
    <source>
        <dbReference type="EMBL" id="CAB4658064.1"/>
    </source>
</evidence>
<proteinExistence type="predicted"/>
<keyword evidence="1" id="KW-0808">Transferase</keyword>
<sequence length="217" mass="24053">MSQTNGPLHAVVAITSTTALLELSKVPSIVRSVRSIQEFMRTVPLTVVGSQAHIDEAEVLLDRHNLFASFTVCDPDDPRALAAAIETEIAQFQAILIHDASRPLTRSEQFTKIMDTFNEGADAVRPATVFTETLKIIGENSVVLETLDRNSVKRIATPEIVRSSAIDRKGKDQGWFLPLKKNARIEHIEGAPEALRINTKEDGLLMESFLHWRRTSG</sequence>
<evidence type="ECO:0000313" key="6">
    <source>
        <dbReference type="EMBL" id="CAB4828270.1"/>
    </source>
</evidence>
<evidence type="ECO:0000313" key="8">
    <source>
        <dbReference type="EMBL" id="CAB4929831.1"/>
    </source>
</evidence>
<dbReference type="GO" id="GO:0050518">
    <property type="term" value="F:2-C-methyl-D-erythritol 4-phosphate cytidylyltransferase activity"/>
    <property type="evidence" value="ECO:0007669"/>
    <property type="project" value="TreeGrafter"/>
</dbReference>
<dbReference type="PANTHER" id="PTHR32125:SF4">
    <property type="entry name" value="2-C-METHYL-D-ERYTHRITOL 4-PHOSPHATE CYTIDYLYLTRANSFERASE, CHLOROPLASTIC"/>
    <property type="match status" value="1"/>
</dbReference>
<dbReference type="InterPro" id="IPR034683">
    <property type="entry name" value="IspD/TarI"/>
</dbReference>
<dbReference type="Pfam" id="PF01128">
    <property type="entry name" value="IspD"/>
    <property type="match status" value="1"/>
</dbReference>
<protein>
    <submittedName>
        <fullName evidence="3">Unannotated protein</fullName>
    </submittedName>
</protein>
<evidence type="ECO:0000313" key="7">
    <source>
        <dbReference type="EMBL" id="CAB4843756.1"/>
    </source>
</evidence>
<dbReference type="InterPro" id="IPR029044">
    <property type="entry name" value="Nucleotide-diphossugar_trans"/>
</dbReference>
<dbReference type="InterPro" id="IPR050088">
    <property type="entry name" value="IspD/TarI_cytidylyltransf_bact"/>
</dbReference>
<evidence type="ECO:0000313" key="11">
    <source>
        <dbReference type="EMBL" id="CAB5071459.1"/>
    </source>
</evidence>
<evidence type="ECO:0000313" key="10">
    <source>
        <dbReference type="EMBL" id="CAB5050807.1"/>
    </source>
</evidence>
<dbReference type="EMBL" id="CAEZZR010000032">
    <property type="protein sequence ID" value="CAB4769426.1"/>
    <property type="molecule type" value="Genomic_DNA"/>
</dbReference>
<dbReference type="EMBL" id="CAEZYB010000033">
    <property type="protein sequence ID" value="CAB4700331.1"/>
    <property type="molecule type" value="Genomic_DNA"/>
</dbReference>
<dbReference type="EMBL" id="CAFBOJ010000031">
    <property type="protein sequence ID" value="CAB4975185.1"/>
    <property type="molecule type" value="Genomic_DNA"/>
</dbReference>
<organism evidence="3">
    <name type="scientific">freshwater metagenome</name>
    <dbReference type="NCBI Taxonomy" id="449393"/>
    <lineage>
        <taxon>unclassified sequences</taxon>
        <taxon>metagenomes</taxon>
        <taxon>ecological metagenomes</taxon>
    </lineage>
</organism>
<dbReference type="Gene3D" id="3.90.550.10">
    <property type="entry name" value="Spore Coat Polysaccharide Biosynthesis Protein SpsA, Chain A"/>
    <property type="match status" value="1"/>
</dbReference>
<evidence type="ECO:0000313" key="4">
    <source>
        <dbReference type="EMBL" id="CAB4700331.1"/>
    </source>
</evidence>
<accession>A0A6J6LBP7</accession>
<evidence type="ECO:0000256" key="2">
    <source>
        <dbReference type="ARBA" id="ARBA00022695"/>
    </source>
</evidence>
<evidence type="ECO:0000313" key="9">
    <source>
        <dbReference type="EMBL" id="CAB4975185.1"/>
    </source>
</evidence>
<dbReference type="PANTHER" id="PTHR32125">
    <property type="entry name" value="2-C-METHYL-D-ERYTHRITOL 4-PHOSPHATE CYTIDYLYLTRANSFERASE, CHLOROPLASTIC"/>
    <property type="match status" value="1"/>
</dbReference>
<dbReference type="EMBL" id="CAFBMY010000127">
    <property type="protein sequence ID" value="CAB4929831.1"/>
    <property type="molecule type" value="Genomic_DNA"/>
</dbReference>
<dbReference type="AlphaFoldDB" id="A0A6J6LBP7"/>
<dbReference type="SUPFAM" id="SSF53448">
    <property type="entry name" value="Nucleotide-diphospho-sugar transferases"/>
    <property type="match status" value="1"/>
</dbReference>
<reference evidence="3" key="1">
    <citation type="submission" date="2020-05" db="EMBL/GenBank/DDBJ databases">
        <authorList>
            <person name="Chiriac C."/>
            <person name="Salcher M."/>
            <person name="Ghai R."/>
            <person name="Kavagutti S V."/>
        </authorList>
    </citation>
    <scope>NUCLEOTIDE SEQUENCE</scope>
</reference>
<dbReference type="EMBL" id="CAFBQK010000075">
    <property type="protein sequence ID" value="CAB5050807.1"/>
    <property type="molecule type" value="Genomic_DNA"/>
</dbReference>
<evidence type="ECO:0000313" key="5">
    <source>
        <dbReference type="EMBL" id="CAB4769426.1"/>
    </source>
</evidence>
<dbReference type="EMBL" id="CAFAZX010000050">
    <property type="protein sequence ID" value="CAB4843756.1"/>
    <property type="molecule type" value="Genomic_DNA"/>
</dbReference>
<dbReference type="EMBL" id="CAEZWO010000041">
    <property type="protein sequence ID" value="CAB4658064.1"/>
    <property type="molecule type" value="Genomic_DNA"/>
</dbReference>
<evidence type="ECO:0000256" key="1">
    <source>
        <dbReference type="ARBA" id="ARBA00022679"/>
    </source>
</evidence>
<dbReference type="EMBL" id="CAFBRB010000008">
    <property type="protein sequence ID" value="CAB5071459.1"/>
    <property type="molecule type" value="Genomic_DNA"/>
</dbReference>